<evidence type="ECO:0000256" key="4">
    <source>
        <dbReference type="ARBA" id="ARBA00022729"/>
    </source>
</evidence>
<dbReference type="PANTHER" id="PTHR24061">
    <property type="entry name" value="CALCIUM-SENSING RECEPTOR-RELATED"/>
    <property type="match status" value="1"/>
</dbReference>
<dbReference type="RefSeq" id="XP_060540827.1">
    <property type="nucleotide sequence ID" value="XM_060684844.1"/>
</dbReference>
<dbReference type="Pfam" id="PF01094">
    <property type="entry name" value="ANF_receptor"/>
    <property type="match status" value="1"/>
</dbReference>
<dbReference type="Gene3D" id="2.10.50.30">
    <property type="entry name" value="GPCR, family 3, nine cysteines domain"/>
    <property type="match status" value="1"/>
</dbReference>
<evidence type="ECO:0000256" key="10">
    <source>
        <dbReference type="ARBA" id="ARBA00023224"/>
    </source>
</evidence>
<feature type="transmembrane region" description="Helical" evidence="11">
    <location>
        <begin position="631"/>
        <end position="652"/>
    </location>
</feature>
<feature type="transmembrane region" description="Helical" evidence="11">
    <location>
        <begin position="411"/>
        <end position="434"/>
    </location>
</feature>
<feature type="transmembrane region" description="Helical" evidence="11">
    <location>
        <begin position="570"/>
        <end position="593"/>
    </location>
</feature>
<dbReference type="InterPro" id="IPR011500">
    <property type="entry name" value="GPCR_3_9-Cys_dom"/>
</dbReference>
<feature type="transmembrane region" description="Helical" evidence="11">
    <location>
        <begin position="526"/>
        <end position="550"/>
    </location>
</feature>
<feature type="domain" description="G-protein coupled receptors family 3 profile" evidence="12">
    <location>
        <begin position="411"/>
        <end position="675"/>
    </location>
</feature>
<keyword evidence="6" id="KW-0297">G-protein coupled receptor</keyword>
<keyword evidence="5 11" id="KW-1133">Transmembrane helix</keyword>
<dbReference type="InterPro" id="IPR000068">
    <property type="entry name" value="GPCR_3_Ca_sens_rcpt-rel"/>
</dbReference>
<dbReference type="Pfam" id="PF07562">
    <property type="entry name" value="NCD3G"/>
    <property type="match status" value="1"/>
</dbReference>
<keyword evidence="7 11" id="KW-0472">Membrane</keyword>
<evidence type="ECO:0000256" key="1">
    <source>
        <dbReference type="ARBA" id="ARBA00004651"/>
    </source>
</evidence>
<gene>
    <name evidence="14" type="primary">LOC132709850</name>
</gene>
<dbReference type="InterPro" id="IPR038550">
    <property type="entry name" value="GPCR_3_9-Cys_sf"/>
</dbReference>
<keyword evidence="10" id="KW-0807">Transducer</keyword>
<evidence type="ECO:0000256" key="2">
    <source>
        <dbReference type="ARBA" id="ARBA00022475"/>
    </source>
</evidence>
<evidence type="ECO:0000256" key="11">
    <source>
        <dbReference type="SAM" id="Phobius"/>
    </source>
</evidence>
<organism evidence="13 14">
    <name type="scientific">Pantherophis guttatus</name>
    <name type="common">Corn snake</name>
    <name type="synonym">Elaphe guttata</name>
    <dbReference type="NCBI Taxonomy" id="94885"/>
    <lineage>
        <taxon>Eukaryota</taxon>
        <taxon>Metazoa</taxon>
        <taxon>Chordata</taxon>
        <taxon>Craniata</taxon>
        <taxon>Vertebrata</taxon>
        <taxon>Euteleostomi</taxon>
        <taxon>Lepidosauria</taxon>
        <taxon>Squamata</taxon>
        <taxon>Bifurcata</taxon>
        <taxon>Unidentata</taxon>
        <taxon>Episquamata</taxon>
        <taxon>Toxicofera</taxon>
        <taxon>Serpentes</taxon>
        <taxon>Colubroidea</taxon>
        <taxon>Colubridae</taxon>
        <taxon>Colubrinae</taxon>
        <taxon>Pantherophis</taxon>
    </lineage>
</organism>
<protein>
    <submittedName>
        <fullName evidence="14">Vomeronasal type-2 receptor 26-like</fullName>
    </submittedName>
</protein>
<keyword evidence="9" id="KW-0325">Glycoprotein</keyword>
<dbReference type="Pfam" id="PF00003">
    <property type="entry name" value="7tm_3"/>
    <property type="match status" value="1"/>
</dbReference>
<reference evidence="14" key="1">
    <citation type="submission" date="2025-08" db="UniProtKB">
        <authorList>
            <consortium name="RefSeq"/>
        </authorList>
    </citation>
    <scope>IDENTIFICATION</scope>
    <source>
        <tissue evidence="14">Blood</tissue>
    </source>
</reference>
<keyword evidence="8" id="KW-0675">Receptor</keyword>
<evidence type="ECO:0000256" key="3">
    <source>
        <dbReference type="ARBA" id="ARBA00022692"/>
    </source>
</evidence>
<feature type="transmembrane region" description="Helical" evidence="11">
    <location>
        <begin position="481"/>
        <end position="505"/>
    </location>
</feature>
<evidence type="ECO:0000256" key="5">
    <source>
        <dbReference type="ARBA" id="ARBA00022989"/>
    </source>
</evidence>
<evidence type="ECO:0000256" key="9">
    <source>
        <dbReference type="ARBA" id="ARBA00023180"/>
    </source>
</evidence>
<accession>A0ABM3YXH7</accession>
<dbReference type="PRINTS" id="PR01535">
    <property type="entry name" value="VOMERONASL2R"/>
</dbReference>
<dbReference type="InterPro" id="IPR017978">
    <property type="entry name" value="GPCR_3_C"/>
</dbReference>
<dbReference type="PRINTS" id="PR00248">
    <property type="entry name" value="GPCRMGR"/>
</dbReference>
<feature type="transmembrane region" description="Helical" evidence="11">
    <location>
        <begin position="449"/>
        <end position="469"/>
    </location>
</feature>
<feature type="transmembrane region" description="Helical" evidence="11">
    <location>
        <begin position="605"/>
        <end position="625"/>
    </location>
</feature>
<dbReference type="Gene3D" id="3.40.50.2300">
    <property type="match status" value="2"/>
</dbReference>
<dbReference type="InterPro" id="IPR004073">
    <property type="entry name" value="GPCR_3_vmron_rcpt_2"/>
</dbReference>
<dbReference type="InterPro" id="IPR028082">
    <property type="entry name" value="Peripla_BP_I"/>
</dbReference>
<keyword evidence="13" id="KW-1185">Reference proteome</keyword>
<keyword evidence="3 11" id="KW-0812">Transmembrane</keyword>
<sequence length="683" mass="77091">MVPNESHLYMGIIHLLKHFQWTWIGLFILEGDSGESFSKVLRPLLSQNGICSAFTERIPNQSLLLTFEDLHQLVWKMSLRLQDVKTRAWLIYGETLTIMRLSMLVTMAGSGFHDNAPFGRLWITTAQIDFATTSFLLQENIDLFHGTISLSIHSRECAQFQMFLQDVKPHWDQNDNFLKDFWAQAFDCSFPDSGVLPKNDGTCSGQEQLRSLPGLVFEMDMLGHSYSIYNAVSAVAHALHTRVSARSKYRLGKVEAWQLHPFLREISFNNSAGEEVSFNGNEEMIAEFDIINIIVFPNMSFHRVKIGKVDHKALGRNQLTINKNIIEWHRSFNQVTPLSVCSDSCHPGEQKTKKEGAMFCCYDCAPCGEGKISTQRDMDDCHECPEDQYPRMEQDGCVLKIISFLALEEPLGVILVSFALCFSVTTAWVLGLFIKHRHSPIVKANNQDLTYILLVSLLLCFLSSLLFLGQPGKVTCSLQQSTFGIIFSMAISSVLAKTITVVVAFMATKPGSKMRKWLGKRLAFSIVFSCSLIQVSICAFWLGMFPPFPYLDKHSKATEILAECNAGSPIMFYLVLGYMGFLSILSFVVAFLARKLPDTFNETKFITFSMLMFCSIWLSFVPTYFSTKGKYMVAVEVFSILASSAGLLGCIFSPKCYIIVLRPELNKNEHQRRKNCLSLSLNS</sequence>
<dbReference type="Proteomes" id="UP001652622">
    <property type="component" value="Unplaced"/>
</dbReference>
<name>A0ABM3YXH7_PANGU</name>
<proteinExistence type="predicted"/>
<comment type="subcellular location">
    <subcellularLocation>
        <location evidence="1">Cell membrane</location>
        <topology evidence="1">Multi-pass membrane protein</topology>
    </subcellularLocation>
</comment>
<dbReference type="PANTHER" id="PTHR24061:SF599">
    <property type="entry name" value="G-PROTEIN COUPLED RECEPTORS FAMILY 3 PROFILE DOMAIN-CONTAINING PROTEIN"/>
    <property type="match status" value="1"/>
</dbReference>
<dbReference type="PROSITE" id="PS00981">
    <property type="entry name" value="G_PROTEIN_RECEP_F3_3"/>
    <property type="match status" value="1"/>
</dbReference>
<dbReference type="InterPro" id="IPR017979">
    <property type="entry name" value="GPCR_3_CS"/>
</dbReference>
<evidence type="ECO:0000256" key="6">
    <source>
        <dbReference type="ARBA" id="ARBA00023040"/>
    </source>
</evidence>
<dbReference type="InterPro" id="IPR001828">
    <property type="entry name" value="ANF_lig-bd_rcpt"/>
</dbReference>
<evidence type="ECO:0000313" key="13">
    <source>
        <dbReference type="Proteomes" id="UP001652622"/>
    </source>
</evidence>
<evidence type="ECO:0000259" key="12">
    <source>
        <dbReference type="PROSITE" id="PS50259"/>
    </source>
</evidence>
<dbReference type="CDD" id="cd15283">
    <property type="entry name" value="7tmC_V2R_pheromone"/>
    <property type="match status" value="1"/>
</dbReference>
<dbReference type="PROSITE" id="PS50259">
    <property type="entry name" value="G_PROTEIN_RECEP_F3_4"/>
    <property type="match status" value="1"/>
</dbReference>
<evidence type="ECO:0000256" key="8">
    <source>
        <dbReference type="ARBA" id="ARBA00023170"/>
    </source>
</evidence>
<dbReference type="GeneID" id="132709850"/>
<keyword evidence="2" id="KW-1003">Cell membrane</keyword>
<dbReference type="InterPro" id="IPR000337">
    <property type="entry name" value="GPCR_3"/>
</dbReference>
<evidence type="ECO:0000313" key="14">
    <source>
        <dbReference type="RefSeq" id="XP_060540827.1"/>
    </source>
</evidence>
<evidence type="ECO:0000256" key="7">
    <source>
        <dbReference type="ARBA" id="ARBA00023136"/>
    </source>
</evidence>
<keyword evidence="4" id="KW-0732">Signal</keyword>
<dbReference type="SUPFAM" id="SSF53822">
    <property type="entry name" value="Periplasmic binding protein-like I"/>
    <property type="match status" value="1"/>
</dbReference>